<organism evidence="2 3">
    <name type="scientific">Romanomermis culicivorax</name>
    <name type="common">Nematode worm</name>
    <dbReference type="NCBI Taxonomy" id="13658"/>
    <lineage>
        <taxon>Eukaryota</taxon>
        <taxon>Metazoa</taxon>
        <taxon>Ecdysozoa</taxon>
        <taxon>Nematoda</taxon>
        <taxon>Enoplea</taxon>
        <taxon>Dorylaimia</taxon>
        <taxon>Mermithida</taxon>
        <taxon>Mermithoidea</taxon>
        <taxon>Mermithidae</taxon>
        <taxon>Romanomermis</taxon>
    </lineage>
</organism>
<accession>A0A915IRM0</accession>
<dbReference type="WBParaSite" id="nRc.2.0.1.t16039-RA">
    <property type="protein sequence ID" value="nRc.2.0.1.t16039-RA"/>
    <property type="gene ID" value="nRc.2.0.1.g16039"/>
</dbReference>
<name>A0A915IRM0_ROMCU</name>
<feature type="compositionally biased region" description="Basic and acidic residues" evidence="1">
    <location>
        <begin position="1"/>
        <end position="31"/>
    </location>
</feature>
<reference evidence="3" key="1">
    <citation type="submission" date="2022-11" db="UniProtKB">
        <authorList>
            <consortium name="WormBaseParasite"/>
        </authorList>
    </citation>
    <scope>IDENTIFICATION</scope>
</reference>
<sequence>TSERRSKQWKETDLIIDHRSIKNSDQNKNDPKPLAANNSSSKEVFVLGSKTGFVLLHYSSRSKISCNNRNELINEFDVYRLKKEGRQEEESEDKRKTNNKNAVRTLKSLAYKAAYDVFSHDKILAYGLPTSFFREYYGPEWLRSADVDQINEILLF</sequence>
<feature type="region of interest" description="Disordered" evidence="1">
    <location>
        <begin position="1"/>
        <end position="38"/>
    </location>
</feature>
<evidence type="ECO:0000256" key="1">
    <source>
        <dbReference type="SAM" id="MobiDB-lite"/>
    </source>
</evidence>
<protein>
    <submittedName>
        <fullName evidence="3">Uncharacterized protein</fullName>
    </submittedName>
</protein>
<dbReference type="AlphaFoldDB" id="A0A915IRM0"/>
<keyword evidence="2" id="KW-1185">Reference proteome</keyword>
<dbReference type="Proteomes" id="UP000887565">
    <property type="component" value="Unplaced"/>
</dbReference>
<evidence type="ECO:0000313" key="2">
    <source>
        <dbReference type="Proteomes" id="UP000887565"/>
    </source>
</evidence>
<evidence type="ECO:0000313" key="3">
    <source>
        <dbReference type="WBParaSite" id="nRc.2.0.1.t16039-RA"/>
    </source>
</evidence>
<proteinExistence type="predicted"/>